<proteinExistence type="predicted"/>
<evidence type="ECO:0000313" key="4">
    <source>
        <dbReference type="EMBL" id="AIT60494.1"/>
    </source>
</evidence>
<dbReference type="Gene3D" id="3.40.630.30">
    <property type="match status" value="1"/>
</dbReference>
<dbReference type="InterPro" id="IPR050832">
    <property type="entry name" value="Bact_Acetyltransf"/>
</dbReference>
<dbReference type="STRING" id="558173.CDOO_03940"/>
<accession>A0A097IEE6</accession>
<dbReference type="PANTHER" id="PTHR43877">
    <property type="entry name" value="AMINOALKYLPHOSPHONATE N-ACETYLTRANSFERASE-RELATED-RELATED"/>
    <property type="match status" value="1"/>
</dbReference>
<protein>
    <submittedName>
        <fullName evidence="4">Acetyltransferase</fullName>
    </submittedName>
</protein>
<keyword evidence="2" id="KW-0012">Acyltransferase</keyword>
<dbReference type="SUPFAM" id="SSF55729">
    <property type="entry name" value="Acyl-CoA N-acyltransferases (Nat)"/>
    <property type="match status" value="1"/>
</dbReference>
<dbReference type="GO" id="GO:0016747">
    <property type="term" value="F:acyltransferase activity, transferring groups other than amino-acyl groups"/>
    <property type="evidence" value="ECO:0007669"/>
    <property type="project" value="InterPro"/>
</dbReference>
<feature type="domain" description="N-acetyltransferase" evidence="3">
    <location>
        <begin position="1"/>
        <end position="170"/>
    </location>
</feature>
<dbReference type="AlphaFoldDB" id="A0A097IEE6"/>
<gene>
    <name evidence="4" type="ORF">CDOO_03940</name>
</gene>
<evidence type="ECO:0000313" key="5">
    <source>
        <dbReference type="Proteomes" id="UP000029914"/>
    </source>
</evidence>
<reference evidence="4 5" key="1">
    <citation type="submission" date="2013-09" db="EMBL/GenBank/DDBJ databases">
        <title>Complete genome sequence of Corynebacterium doosanense CAU 212(T) (=DSM 45436(T)), isolated from activated sludge.</title>
        <authorList>
            <person name="Schaffert L."/>
            <person name="Albersmeier A."/>
            <person name="Kalinowski J."/>
            <person name="Ruckert C."/>
        </authorList>
    </citation>
    <scope>NUCLEOTIDE SEQUENCE [LARGE SCALE GENOMIC DNA]</scope>
    <source>
        <strain evidence="4 5">CAU 212</strain>
    </source>
</reference>
<evidence type="ECO:0000259" key="3">
    <source>
        <dbReference type="PROSITE" id="PS51186"/>
    </source>
</evidence>
<organism evidence="4 5">
    <name type="scientific">Corynebacterium doosanense CAU 212 = DSM 45436</name>
    <dbReference type="NCBI Taxonomy" id="558173"/>
    <lineage>
        <taxon>Bacteria</taxon>
        <taxon>Bacillati</taxon>
        <taxon>Actinomycetota</taxon>
        <taxon>Actinomycetes</taxon>
        <taxon>Mycobacteriales</taxon>
        <taxon>Corynebacteriaceae</taxon>
        <taxon>Corynebacterium</taxon>
    </lineage>
</organism>
<keyword evidence="1 4" id="KW-0808">Transferase</keyword>
<dbReference type="HOGENOM" id="CLU_013985_18_0_11"/>
<evidence type="ECO:0000256" key="2">
    <source>
        <dbReference type="ARBA" id="ARBA00023315"/>
    </source>
</evidence>
<dbReference type="Proteomes" id="UP000029914">
    <property type="component" value="Chromosome"/>
</dbReference>
<name>A0A097IEE6_9CORY</name>
<dbReference type="OrthoDB" id="143110at2"/>
<dbReference type="RefSeq" id="WP_018022938.1">
    <property type="nucleotide sequence ID" value="NZ_AQUX01000016.1"/>
</dbReference>
<dbReference type="InterPro" id="IPR016181">
    <property type="entry name" value="Acyl_CoA_acyltransferase"/>
</dbReference>
<evidence type="ECO:0000256" key="1">
    <source>
        <dbReference type="ARBA" id="ARBA00022679"/>
    </source>
</evidence>
<dbReference type="InterPro" id="IPR000182">
    <property type="entry name" value="GNAT_dom"/>
</dbReference>
<dbReference type="Pfam" id="PF00583">
    <property type="entry name" value="Acetyltransf_1"/>
    <property type="match status" value="1"/>
</dbReference>
<keyword evidence="5" id="KW-1185">Reference proteome</keyword>
<dbReference type="PROSITE" id="PS51186">
    <property type="entry name" value="GNAT"/>
    <property type="match status" value="1"/>
</dbReference>
<sequence>MIIRRVGEKDVAELQRLARNTFVETFRGATSDVDMYRYLDDAYSTETLLSELRDPESEVFFAEIEGRPEAYLKLNVGSAQTEKMPADHAELQRIYVSASSKGQGLGRALIGHAKEWALERGTRTLWLGAWEHNEAALDFYRRQGFHRIGEHTFTTGAEEQLDWILALDLP</sequence>
<dbReference type="eggNOG" id="COG0456">
    <property type="taxonomic scope" value="Bacteria"/>
</dbReference>
<dbReference type="CDD" id="cd04301">
    <property type="entry name" value="NAT_SF"/>
    <property type="match status" value="1"/>
</dbReference>
<dbReference type="EMBL" id="CP006764">
    <property type="protein sequence ID" value="AIT60494.1"/>
    <property type="molecule type" value="Genomic_DNA"/>
</dbReference>
<dbReference type="KEGG" id="cdo:CDOO_03940"/>